<keyword evidence="9" id="KW-1185">Reference proteome</keyword>
<evidence type="ECO:0000256" key="4">
    <source>
        <dbReference type="ARBA" id="ARBA00022989"/>
    </source>
</evidence>
<dbReference type="Pfam" id="PF02687">
    <property type="entry name" value="FtsX"/>
    <property type="match status" value="2"/>
</dbReference>
<dbReference type="STRING" id="47854.GA0070603_2907"/>
<evidence type="ECO:0000256" key="6">
    <source>
        <dbReference type="SAM" id="Phobius"/>
    </source>
</evidence>
<feature type="domain" description="ABC3 transporter permease C-terminal" evidence="7">
    <location>
        <begin position="627"/>
        <end position="739"/>
    </location>
</feature>
<feature type="transmembrane region" description="Helical" evidence="6">
    <location>
        <begin position="413"/>
        <end position="440"/>
    </location>
</feature>
<evidence type="ECO:0000259" key="7">
    <source>
        <dbReference type="Pfam" id="PF02687"/>
    </source>
</evidence>
<proteinExistence type="predicted"/>
<keyword evidence="2" id="KW-1003">Cell membrane</keyword>
<dbReference type="GO" id="GO:0005886">
    <property type="term" value="C:plasma membrane"/>
    <property type="evidence" value="ECO:0007669"/>
    <property type="project" value="UniProtKB-SubCell"/>
</dbReference>
<dbReference type="InterPro" id="IPR003838">
    <property type="entry name" value="ABC3_permease_C"/>
</dbReference>
<comment type="subcellular location">
    <subcellularLocation>
        <location evidence="1">Cell membrane</location>
        <topology evidence="1">Multi-pass membrane protein</topology>
    </subcellularLocation>
</comment>
<evidence type="ECO:0000256" key="1">
    <source>
        <dbReference type="ARBA" id="ARBA00004651"/>
    </source>
</evidence>
<keyword evidence="3 6" id="KW-0812">Transmembrane</keyword>
<feature type="transmembrane region" description="Helical" evidence="6">
    <location>
        <begin position="288"/>
        <end position="313"/>
    </location>
</feature>
<feature type="transmembrane region" description="Helical" evidence="6">
    <location>
        <begin position="627"/>
        <end position="650"/>
    </location>
</feature>
<dbReference type="Proteomes" id="UP000198605">
    <property type="component" value="Unassembled WGS sequence"/>
</dbReference>
<dbReference type="GeneID" id="43279549"/>
<keyword evidence="5 6" id="KW-0472">Membrane</keyword>
<dbReference type="RefSeq" id="WP_091313251.1">
    <property type="nucleotide sequence ID" value="NZ_FMIB01000002.1"/>
</dbReference>
<evidence type="ECO:0000313" key="9">
    <source>
        <dbReference type="Proteomes" id="UP000198605"/>
    </source>
</evidence>
<sequence>MIRFAVRLSLAGGREAATRLAVIATAVALGVGMLLATLAGMNAVNAQNERYAWLNTAVAPAAADPSVDPLWWLIREDYFHGDSIGRVEVAATGPDSPVPPGIPRLPGPGEYYVSPALGELLHTTPAAQLGDRFPGHEVGTIGEVALPSPDSLLIVIGRTPSDMEHLGARKATQIMTTSPSVCSRGCYVGINHDGMALVLSIVAVALLFPVLIFIGTATRLAATRREQRFAAMRLIGATPRQISVISAVESVLAAAVGTAVGFGLFLALRPGLAAVPFTGERFFTADLSLTLVDVLAVALGIPLGAVVAAWLALRRVQISPLGVARRVTPKPPRAWRLIPLVAGLVELTYFIGRRPPTTNGQLTAYLSGFLLILTGLLLAGPWLTMLGARLLAGRASRPATLIAGRRLADNPRAAFRSVSGLIVALFVTSVATGIITSYVANRGEPRTDSVAATSLSTWFDPEEGPAPTADQIPAGLASIPGVRSVTLVRANPVETPPPLEVNGTVNPTYRWWWPGVITCAELDRLAEFGSCPAGAQVAAVADNLIGERAWDLTNDNYVWADAHMDPAQVDRQPIRSVVVNTTNRAAFEQARTMLINAFPAVRFPASTAEWEADAARLLVQFQQLANVVMLASLPIAGCSLAVSVAGGLTDRKRPFSMLRLTGVQLRTLRRVVALETVVPLLAVAAVATGMGFLAAHLFLRAQLGYTLLAPDGSFYLMVAGGLAVSLGIVASTLPLLRRITGPETARNE</sequence>
<feature type="transmembrane region" description="Helical" evidence="6">
    <location>
        <begin position="334"/>
        <end position="352"/>
    </location>
</feature>
<organism evidence="8 9">
    <name type="scientific">Micromonospora chersina</name>
    <dbReference type="NCBI Taxonomy" id="47854"/>
    <lineage>
        <taxon>Bacteria</taxon>
        <taxon>Bacillati</taxon>
        <taxon>Actinomycetota</taxon>
        <taxon>Actinomycetes</taxon>
        <taxon>Micromonosporales</taxon>
        <taxon>Micromonosporaceae</taxon>
        <taxon>Micromonospora</taxon>
    </lineage>
</organism>
<feature type="transmembrane region" description="Helical" evidence="6">
    <location>
        <begin position="20"/>
        <end position="41"/>
    </location>
</feature>
<accession>A0A1C6V100</accession>
<dbReference type="OrthoDB" id="4871813at2"/>
<feature type="transmembrane region" description="Helical" evidence="6">
    <location>
        <begin position="242"/>
        <end position="268"/>
    </location>
</feature>
<dbReference type="EMBL" id="FMIB01000002">
    <property type="protein sequence ID" value="SCL59887.1"/>
    <property type="molecule type" value="Genomic_DNA"/>
</dbReference>
<reference evidence="9" key="1">
    <citation type="submission" date="2016-06" db="EMBL/GenBank/DDBJ databases">
        <authorList>
            <person name="Varghese N."/>
            <person name="Submissions Spin"/>
        </authorList>
    </citation>
    <scope>NUCLEOTIDE SEQUENCE [LARGE SCALE GENOMIC DNA]</scope>
    <source>
        <strain evidence="9">DSM 44151</strain>
    </source>
</reference>
<feature type="transmembrane region" description="Helical" evidence="6">
    <location>
        <begin position="364"/>
        <end position="392"/>
    </location>
</feature>
<gene>
    <name evidence="8" type="ORF">GA0070603_2907</name>
</gene>
<feature type="transmembrane region" description="Helical" evidence="6">
    <location>
        <begin position="671"/>
        <end position="694"/>
    </location>
</feature>
<evidence type="ECO:0000256" key="5">
    <source>
        <dbReference type="ARBA" id="ARBA00023136"/>
    </source>
</evidence>
<name>A0A1C6V100_9ACTN</name>
<feature type="domain" description="ABC3 transporter permease C-terminal" evidence="7">
    <location>
        <begin position="201"/>
        <end position="316"/>
    </location>
</feature>
<evidence type="ECO:0000256" key="2">
    <source>
        <dbReference type="ARBA" id="ARBA00022475"/>
    </source>
</evidence>
<feature type="transmembrane region" description="Helical" evidence="6">
    <location>
        <begin position="194"/>
        <end position="221"/>
    </location>
</feature>
<dbReference type="AlphaFoldDB" id="A0A1C6V100"/>
<feature type="transmembrane region" description="Helical" evidence="6">
    <location>
        <begin position="714"/>
        <end position="736"/>
    </location>
</feature>
<keyword evidence="4 6" id="KW-1133">Transmembrane helix</keyword>
<protein>
    <submittedName>
        <fullName evidence="8">FtsX-like permease family protein</fullName>
    </submittedName>
</protein>
<evidence type="ECO:0000256" key="3">
    <source>
        <dbReference type="ARBA" id="ARBA00022692"/>
    </source>
</evidence>
<evidence type="ECO:0000313" key="8">
    <source>
        <dbReference type="EMBL" id="SCL59887.1"/>
    </source>
</evidence>